<dbReference type="InterPro" id="IPR036390">
    <property type="entry name" value="WH_DNA-bd_sf"/>
</dbReference>
<dbReference type="SMART" id="SM00346">
    <property type="entry name" value="HTH_ICLR"/>
    <property type="match status" value="1"/>
</dbReference>
<dbReference type="EMBL" id="JBHLUH010000004">
    <property type="protein sequence ID" value="MFC0526624.1"/>
    <property type="molecule type" value="Genomic_DNA"/>
</dbReference>
<evidence type="ECO:0000256" key="3">
    <source>
        <dbReference type="ARBA" id="ARBA00023163"/>
    </source>
</evidence>
<dbReference type="Proteomes" id="UP001589867">
    <property type="component" value="Unassembled WGS sequence"/>
</dbReference>
<organism evidence="6 7">
    <name type="scientific">Phytohabitans kaempferiae</name>
    <dbReference type="NCBI Taxonomy" id="1620943"/>
    <lineage>
        <taxon>Bacteria</taxon>
        <taxon>Bacillati</taxon>
        <taxon>Actinomycetota</taxon>
        <taxon>Actinomycetes</taxon>
        <taxon>Micromonosporales</taxon>
        <taxon>Micromonosporaceae</taxon>
    </lineage>
</organism>
<dbReference type="RefSeq" id="WP_377244843.1">
    <property type="nucleotide sequence ID" value="NZ_JBHLUH010000004.1"/>
</dbReference>
<evidence type="ECO:0000256" key="1">
    <source>
        <dbReference type="ARBA" id="ARBA00023015"/>
    </source>
</evidence>
<keyword evidence="1" id="KW-0805">Transcription regulation</keyword>
<dbReference type="Gene3D" id="3.30.450.40">
    <property type="match status" value="1"/>
</dbReference>
<proteinExistence type="predicted"/>
<dbReference type="PANTHER" id="PTHR30136">
    <property type="entry name" value="HELIX-TURN-HELIX TRANSCRIPTIONAL REGULATOR, ICLR FAMILY"/>
    <property type="match status" value="1"/>
</dbReference>
<dbReference type="InterPro" id="IPR014757">
    <property type="entry name" value="Tscrpt_reg_IclR_C"/>
</dbReference>
<gene>
    <name evidence="6" type="ORF">ACFFIA_03000</name>
</gene>
<evidence type="ECO:0000313" key="7">
    <source>
        <dbReference type="Proteomes" id="UP001589867"/>
    </source>
</evidence>
<reference evidence="6 7" key="1">
    <citation type="submission" date="2024-09" db="EMBL/GenBank/DDBJ databases">
        <authorList>
            <person name="Sun Q."/>
            <person name="Mori K."/>
        </authorList>
    </citation>
    <scope>NUCLEOTIDE SEQUENCE [LARGE SCALE GENOMIC DNA]</scope>
    <source>
        <strain evidence="6 7">TBRC 3947</strain>
    </source>
</reference>
<dbReference type="Pfam" id="PF01614">
    <property type="entry name" value="IclR_C"/>
    <property type="match status" value="1"/>
</dbReference>
<dbReference type="PANTHER" id="PTHR30136:SF35">
    <property type="entry name" value="HTH-TYPE TRANSCRIPTIONAL REGULATOR RV1719"/>
    <property type="match status" value="1"/>
</dbReference>
<comment type="caution">
    <text evidence="6">The sequence shown here is derived from an EMBL/GenBank/DDBJ whole genome shotgun (WGS) entry which is preliminary data.</text>
</comment>
<evidence type="ECO:0000256" key="2">
    <source>
        <dbReference type="ARBA" id="ARBA00023125"/>
    </source>
</evidence>
<keyword evidence="3" id="KW-0804">Transcription</keyword>
<dbReference type="InterPro" id="IPR029016">
    <property type="entry name" value="GAF-like_dom_sf"/>
</dbReference>
<dbReference type="PROSITE" id="PS51078">
    <property type="entry name" value="ICLR_ED"/>
    <property type="match status" value="1"/>
</dbReference>
<sequence>MSQNKESRTVGAVDRALALLTLVSERGPIGVHEAAREIGSAPSTVHRLFATLCQREYLIQGEDRRYRPGPQLLGRRAAVAIPQLVRDARPFLGELHDKVGETVHLMVLVGNHIRLVDGIECAHDLRVTLRLGAEFPAHVTAGGRAMLAELGPDAVAARYAGGIPHVPGRGPTTLAELQHVLAQSPSRKAWLNIDGTEVGMSVISASVGSSAREPLAAMSIAMPTARFQAVDQQAMAATLLEICDRARRHLEGPVLMN</sequence>
<evidence type="ECO:0000313" key="6">
    <source>
        <dbReference type="EMBL" id="MFC0526624.1"/>
    </source>
</evidence>
<dbReference type="InterPro" id="IPR036388">
    <property type="entry name" value="WH-like_DNA-bd_sf"/>
</dbReference>
<keyword evidence="7" id="KW-1185">Reference proteome</keyword>
<dbReference type="Pfam" id="PF09339">
    <property type="entry name" value="HTH_IclR"/>
    <property type="match status" value="1"/>
</dbReference>
<evidence type="ECO:0000259" key="5">
    <source>
        <dbReference type="PROSITE" id="PS51078"/>
    </source>
</evidence>
<accession>A0ABV6LWB3</accession>
<evidence type="ECO:0000259" key="4">
    <source>
        <dbReference type="PROSITE" id="PS51077"/>
    </source>
</evidence>
<protein>
    <submittedName>
        <fullName evidence="6">IclR family transcriptional regulator</fullName>
    </submittedName>
</protein>
<dbReference type="SUPFAM" id="SSF46785">
    <property type="entry name" value="Winged helix' DNA-binding domain"/>
    <property type="match status" value="1"/>
</dbReference>
<dbReference type="InterPro" id="IPR050707">
    <property type="entry name" value="HTH_MetabolicPath_Reg"/>
</dbReference>
<dbReference type="Gene3D" id="1.10.10.10">
    <property type="entry name" value="Winged helix-like DNA-binding domain superfamily/Winged helix DNA-binding domain"/>
    <property type="match status" value="1"/>
</dbReference>
<keyword evidence="2" id="KW-0238">DNA-binding</keyword>
<feature type="domain" description="HTH iclR-type" evidence="4">
    <location>
        <begin position="10"/>
        <end position="70"/>
    </location>
</feature>
<feature type="domain" description="IclR-ED" evidence="5">
    <location>
        <begin position="64"/>
        <end position="257"/>
    </location>
</feature>
<dbReference type="InterPro" id="IPR005471">
    <property type="entry name" value="Tscrpt_reg_IclR_N"/>
</dbReference>
<dbReference type="PROSITE" id="PS51077">
    <property type="entry name" value="HTH_ICLR"/>
    <property type="match status" value="1"/>
</dbReference>
<dbReference type="SUPFAM" id="SSF55781">
    <property type="entry name" value="GAF domain-like"/>
    <property type="match status" value="1"/>
</dbReference>
<name>A0ABV6LWB3_9ACTN</name>